<evidence type="ECO:0000313" key="11">
    <source>
        <dbReference type="EMBL" id="KAH8704696.1"/>
    </source>
</evidence>
<proteinExistence type="inferred from homology"/>
<keyword evidence="4 9" id="KW-0812">Transmembrane</keyword>
<comment type="similarity">
    <text evidence="3">Belongs to the OST3/OST6 family.</text>
</comment>
<name>A0AAD4Q5J9_9EURO</name>
<evidence type="ECO:0000313" key="12">
    <source>
        <dbReference type="Proteomes" id="UP001201262"/>
    </source>
</evidence>
<evidence type="ECO:0000256" key="4">
    <source>
        <dbReference type="ARBA" id="ARBA00022692"/>
    </source>
</evidence>
<sequence>MLLSHLTTLLCTVGIAFSAKPAVDKFQRFQSLSHPNPVDLNDATYNEITAAPRDYYTVVLLTALDSRFGCALCREFQPEWDIIAKSWNKGKVDDVKLLFGTMDFNNGKETFQKLMLQTAPVVLLFPPSIGPSATPDGSPFRFEFSGPISGDQLYTWINRHLPDGPKPPLVRPVNYMRVASAITLLLGTVTLFTVASPYVLPVLQNRNIWAAISLVSILLFTSGHMFNHIRKVPYVAGDGKGGISYFAGGFSNQFGMETQIVAAIYGLLSFATIALALKVPRMSDGKSQQVAVVIWGVVLLGVYSFLLSVFRAKNGGYPFFLPPF</sequence>
<evidence type="ECO:0000256" key="9">
    <source>
        <dbReference type="SAM" id="Phobius"/>
    </source>
</evidence>
<dbReference type="GO" id="GO:0018279">
    <property type="term" value="P:protein N-linked glycosylation via asparagine"/>
    <property type="evidence" value="ECO:0007669"/>
    <property type="project" value="TreeGrafter"/>
</dbReference>
<dbReference type="GO" id="GO:0008250">
    <property type="term" value="C:oligosaccharyltransferase complex"/>
    <property type="evidence" value="ECO:0007669"/>
    <property type="project" value="TreeGrafter"/>
</dbReference>
<dbReference type="Gene3D" id="3.40.30.10">
    <property type="entry name" value="Glutaredoxin"/>
    <property type="match status" value="1"/>
</dbReference>
<feature type="signal peptide" evidence="10">
    <location>
        <begin position="1"/>
        <end position="18"/>
    </location>
</feature>
<feature type="transmembrane region" description="Helical" evidence="9">
    <location>
        <begin position="289"/>
        <end position="310"/>
    </location>
</feature>
<keyword evidence="5 10" id="KW-0732">Signal</keyword>
<protein>
    <submittedName>
        <fullName evidence="11">Oligosaccharyl transferase subunit</fullName>
    </submittedName>
</protein>
<evidence type="ECO:0000256" key="8">
    <source>
        <dbReference type="ARBA" id="ARBA00023136"/>
    </source>
</evidence>
<accession>A0AAD4Q5J9</accession>
<dbReference type="EMBL" id="JAJTJA010000001">
    <property type="protein sequence ID" value="KAH8704696.1"/>
    <property type="molecule type" value="Genomic_DNA"/>
</dbReference>
<reference evidence="11" key="1">
    <citation type="submission" date="2021-12" db="EMBL/GenBank/DDBJ databases">
        <title>Convergent genome expansion in fungi linked to evolution of root-endophyte symbiosis.</title>
        <authorList>
            <consortium name="DOE Joint Genome Institute"/>
            <person name="Ke Y.-H."/>
            <person name="Bonito G."/>
            <person name="Liao H.-L."/>
            <person name="Looney B."/>
            <person name="Rojas-Flechas A."/>
            <person name="Nash J."/>
            <person name="Hameed K."/>
            <person name="Schadt C."/>
            <person name="Martin F."/>
            <person name="Crous P.W."/>
            <person name="Miettinen O."/>
            <person name="Magnuson J.K."/>
            <person name="Labbe J."/>
            <person name="Jacobson D."/>
            <person name="Doktycz M.J."/>
            <person name="Veneault-Fourrey C."/>
            <person name="Kuo A."/>
            <person name="Mondo S."/>
            <person name="Calhoun S."/>
            <person name="Riley R."/>
            <person name="Ohm R."/>
            <person name="LaButti K."/>
            <person name="Andreopoulos B."/>
            <person name="Pangilinan J."/>
            <person name="Nolan M."/>
            <person name="Tritt A."/>
            <person name="Clum A."/>
            <person name="Lipzen A."/>
            <person name="Daum C."/>
            <person name="Barry K."/>
            <person name="Grigoriev I.V."/>
            <person name="Vilgalys R."/>
        </authorList>
    </citation>
    <scope>NUCLEOTIDE SEQUENCE</scope>
    <source>
        <strain evidence="11">PMI_201</strain>
    </source>
</reference>
<evidence type="ECO:0000256" key="6">
    <source>
        <dbReference type="ARBA" id="ARBA00022824"/>
    </source>
</evidence>
<gene>
    <name evidence="11" type="ORF">BGW36DRAFT_366018</name>
</gene>
<dbReference type="GO" id="GO:0016740">
    <property type="term" value="F:transferase activity"/>
    <property type="evidence" value="ECO:0007669"/>
    <property type="project" value="UniProtKB-KW"/>
</dbReference>
<keyword evidence="8 9" id="KW-0472">Membrane</keyword>
<dbReference type="AlphaFoldDB" id="A0AAD4Q5J9"/>
<comment type="function">
    <text evidence="1">Subunit of the oligosaccharyl transferase (OST) complex that catalyzes the initial transfer of a defined glycan (Glc(3)Man(9)GlcNAc(2) in eukaryotes) from the lipid carrier dolichol-pyrophosphate to an asparagine residue within an Asn-X-Ser/Thr consensus motif in nascent polypeptide chains, the first step in protein N-glycosylation. N-glycosylation occurs cotranslationally and the complex associates with the Sec61 complex at the channel-forming translocon complex that mediates protein translocation across the endoplasmic reticulum (ER). All subunits are required for a maximal enzyme activity.</text>
</comment>
<organism evidence="11 12">
    <name type="scientific">Talaromyces proteolyticus</name>
    <dbReference type="NCBI Taxonomy" id="1131652"/>
    <lineage>
        <taxon>Eukaryota</taxon>
        <taxon>Fungi</taxon>
        <taxon>Dikarya</taxon>
        <taxon>Ascomycota</taxon>
        <taxon>Pezizomycotina</taxon>
        <taxon>Eurotiomycetes</taxon>
        <taxon>Eurotiomycetidae</taxon>
        <taxon>Eurotiales</taxon>
        <taxon>Trichocomaceae</taxon>
        <taxon>Talaromyces</taxon>
        <taxon>Talaromyces sect. Bacilispori</taxon>
    </lineage>
</organism>
<evidence type="ECO:0000256" key="3">
    <source>
        <dbReference type="ARBA" id="ARBA00009561"/>
    </source>
</evidence>
<dbReference type="Proteomes" id="UP001201262">
    <property type="component" value="Unassembled WGS sequence"/>
</dbReference>
<comment type="caution">
    <text evidence="11">The sequence shown here is derived from an EMBL/GenBank/DDBJ whole genome shotgun (WGS) entry which is preliminary data.</text>
</comment>
<keyword evidence="7 9" id="KW-1133">Transmembrane helix</keyword>
<dbReference type="FunFam" id="3.40.30.10:FF:000302">
    <property type="entry name" value="Oligosaccharyl transferase subunit (Gamma), putative"/>
    <property type="match status" value="1"/>
</dbReference>
<evidence type="ECO:0000256" key="2">
    <source>
        <dbReference type="ARBA" id="ARBA00004477"/>
    </source>
</evidence>
<evidence type="ECO:0000256" key="10">
    <source>
        <dbReference type="SAM" id="SignalP"/>
    </source>
</evidence>
<evidence type="ECO:0000256" key="5">
    <source>
        <dbReference type="ARBA" id="ARBA00022729"/>
    </source>
</evidence>
<comment type="subcellular location">
    <subcellularLocation>
        <location evidence="2">Endoplasmic reticulum membrane</location>
        <topology evidence="2">Multi-pass membrane protein</topology>
    </subcellularLocation>
</comment>
<dbReference type="InterPro" id="IPR036249">
    <property type="entry name" value="Thioredoxin-like_sf"/>
</dbReference>
<dbReference type="InterPro" id="IPR021149">
    <property type="entry name" value="OligosaccharylTrfase_OST3/OST6"/>
</dbReference>
<evidence type="ECO:0000256" key="7">
    <source>
        <dbReference type="ARBA" id="ARBA00022989"/>
    </source>
</evidence>
<dbReference type="PANTHER" id="PTHR12692:SF0">
    <property type="entry name" value="GH11935P"/>
    <property type="match status" value="1"/>
</dbReference>
<feature type="transmembrane region" description="Helical" evidence="9">
    <location>
        <begin position="207"/>
        <end position="226"/>
    </location>
</feature>
<keyword evidence="6" id="KW-0256">Endoplasmic reticulum</keyword>
<dbReference type="RefSeq" id="XP_046077317.1">
    <property type="nucleotide sequence ID" value="XM_046214704.1"/>
</dbReference>
<dbReference type="SUPFAM" id="SSF52833">
    <property type="entry name" value="Thioredoxin-like"/>
    <property type="match status" value="1"/>
</dbReference>
<feature type="transmembrane region" description="Helical" evidence="9">
    <location>
        <begin position="175"/>
        <end position="200"/>
    </location>
</feature>
<feature type="transmembrane region" description="Helical" evidence="9">
    <location>
        <begin position="260"/>
        <end position="277"/>
    </location>
</feature>
<keyword evidence="11" id="KW-0808">Transferase</keyword>
<dbReference type="Pfam" id="PF04756">
    <property type="entry name" value="OST3_OST6"/>
    <property type="match status" value="1"/>
</dbReference>
<dbReference type="GeneID" id="70244991"/>
<dbReference type="PANTHER" id="PTHR12692">
    <property type="entry name" value="DOLICHYL-DIPHOSPHOOLIGOSACCHARIDE--PROTEIN GLYCOSYLTRANSFERASE-RELATED"/>
    <property type="match status" value="1"/>
</dbReference>
<feature type="chain" id="PRO_5042278935" evidence="10">
    <location>
        <begin position="19"/>
        <end position="324"/>
    </location>
</feature>
<keyword evidence="12" id="KW-1185">Reference proteome</keyword>
<evidence type="ECO:0000256" key="1">
    <source>
        <dbReference type="ARBA" id="ARBA00002791"/>
    </source>
</evidence>